<keyword evidence="5" id="KW-0560">Oxidoreductase</keyword>
<comment type="similarity">
    <text evidence="2 6">Belongs to the zinc-containing alcohol dehydrogenase family.</text>
</comment>
<evidence type="ECO:0000256" key="5">
    <source>
        <dbReference type="ARBA" id="ARBA00023002"/>
    </source>
</evidence>
<dbReference type="EMBL" id="MU001673">
    <property type="protein sequence ID" value="KAF2460517.1"/>
    <property type="molecule type" value="Genomic_DNA"/>
</dbReference>
<dbReference type="Gene3D" id="3.40.50.720">
    <property type="entry name" value="NAD(P)-binding Rossmann-like Domain"/>
    <property type="match status" value="1"/>
</dbReference>
<protein>
    <submittedName>
        <fullName evidence="8">Chaperonin 10-like protein</fullName>
    </submittedName>
</protein>
<dbReference type="PROSITE" id="PS00059">
    <property type="entry name" value="ADH_ZINC"/>
    <property type="match status" value="1"/>
</dbReference>
<dbReference type="SUPFAM" id="SSF50129">
    <property type="entry name" value="GroES-like"/>
    <property type="match status" value="1"/>
</dbReference>
<evidence type="ECO:0000256" key="2">
    <source>
        <dbReference type="ARBA" id="ARBA00008072"/>
    </source>
</evidence>
<feature type="domain" description="Enoyl reductase (ER)" evidence="7">
    <location>
        <begin position="12"/>
        <end position="354"/>
    </location>
</feature>
<proteinExistence type="inferred from homology"/>
<dbReference type="GO" id="GO:0034079">
    <property type="term" value="P:butanediol biosynthetic process"/>
    <property type="evidence" value="ECO:0007669"/>
    <property type="project" value="TreeGrafter"/>
</dbReference>
<dbReference type="OrthoDB" id="3941538at2759"/>
<dbReference type="InterPro" id="IPR013149">
    <property type="entry name" value="ADH-like_C"/>
</dbReference>
<dbReference type="PANTHER" id="PTHR43161">
    <property type="entry name" value="SORBITOL DEHYDROGENASE"/>
    <property type="match status" value="1"/>
</dbReference>
<dbReference type="Proteomes" id="UP000799766">
    <property type="component" value="Unassembled WGS sequence"/>
</dbReference>
<dbReference type="Pfam" id="PF08240">
    <property type="entry name" value="ADH_N"/>
    <property type="match status" value="1"/>
</dbReference>
<gene>
    <name evidence="8" type="ORF">BDY21DRAFT_166688</name>
</gene>
<dbReference type="GO" id="GO:0005737">
    <property type="term" value="C:cytoplasm"/>
    <property type="evidence" value="ECO:0007669"/>
    <property type="project" value="TreeGrafter"/>
</dbReference>
<dbReference type="CDD" id="cd08233">
    <property type="entry name" value="butanediol_DH_like"/>
    <property type="match status" value="1"/>
</dbReference>
<keyword evidence="9" id="KW-1185">Reference proteome</keyword>
<keyword evidence="4 6" id="KW-0862">Zinc</keyword>
<evidence type="ECO:0000259" key="7">
    <source>
        <dbReference type="SMART" id="SM00829"/>
    </source>
</evidence>
<evidence type="ECO:0000256" key="1">
    <source>
        <dbReference type="ARBA" id="ARBA00001947"/>
    </source>
</evidence>
<dbReference type="GO" id="GO:0000721">
    <property type="term" value="F:(R,R)-butanediol dehydrogenase activity"/>
    <property type="evidence" value="ECO:0007669"/>
    <property type="project" value="TreeGrafter"/>
</dbReference>
<dbReference type="SUPFAM" id="SSF51735">
    <property type="entry name" value="NAD(P)-binding Rossmann-fold domains"/>
    <property type="match status" value="1"/>
</dbReference>
<dbReference type="Pfam" id="PF00107">
    <property type="entry name" value="ADH_zinc_N"/>
    <property type="match status" value="1"/>
</dbReference>
<dbReference type="InterPro" id="IPR020843">
    <property type="entry name" value="ER"/>
</dbReference>
<dbReference type="GO" id="GO:0008270">
    <property type="term" value="F:zinc ion binding"/>
    <property type="evidence" value="ECO:0007669"/>
    <property type="project" value="InterPro"/>
</dbReference>
<dbReference type="InterPro" id="IPR002328">
    <property type="entry name" value="ADH_Zn_CS"/>
</dbReference>
<dbReference type="InterPro" id="IPR011032">
    <property type="entry name" value="GroES-like_sf"/>
</dbReference>
<dbReference type="SMART" id="SM00829">
    <property type="entry name" value="PKS_ER"/>
    <property type="match status" value="1"/>
</dbReference>
<dbReference type="InterPro" id="IPR036291">
    <property type="entry name" value="NAD(P)-bd_dom_sf"/>
</dbReference>
<dbReference type="PANTHER" id="PTHR43161:SF23">
    <property type="entry name" value="(R,R)-BUTANEDIOL DEHYDROGENASE-RELATED"/>
    <property type="match status" value="1"/>
</dbReference>
<evidence type="ECO:0000256" key="4">
    <source>
        <dbReference type="ARBA" id="ARBA00022833"/>
    </source>
</evidence>
<dbReference type="AlphaFoldDB" id="A0A6A6P9Q3"/>
<comment type="cofactor">
    <cofactor evidence="1 6">
        <name>Zn(2+)</name>
        <dbReference type="ChEBI" id="CHEBI:29105"/>
    </cofactor>
</comment>
<accession>A0A6A6P9Q3</accession>
<keyword evidence="3 6" id="KW-0479">Metal-binding</keyword>
<evidence type="ECO:0000313" key="8">
    <source>
        <dbReference type="EMBL" id="KAF2460517.1"/>
    </source>
</evidence>
<organism evidence="8 9">
    <name type="scientific">Lineolata rhizophorae</name>
    <dbReference type="NCBI Taxonomy" id="578093"/>
    <lineage>
        <taxon>Eukaryota</taxon>
        <taxon>Fungi</taxon>
        <taxon>Dikarya</taxon>
        <taxon>Ascomycota</taxon>
        <taxon>Pezizomycotina</taxon>
        <taxon>Dothideomycetes</taxon>
        <taxon>Dothideomycetes incertae sedis</taxon>
        <taxon>Lineolatales</taxon>
        <taxon>Lineolataceae</taxon>
        <taxon>Lineolata</taxon>
    </lineage>
</organism>
<reference evidence="8" key="1">
    <citation type="journal article" date="2020" name="Stud. Mycol.">
        <title>101 Dothideomycetes genomes: a test case for predicting lifestyles and emergence of pathogens.</title>
        <authorList>
            <person name="Haridas S."/>
            <person name="Albert R."/>
            <person name="Binder M."/>
            <person name="Bloem J."/>
            <person name="Labutti K."/>
            <person name="Salamov A."/>
            <person name="Andreopoulos B."/>
            <person name="Baker S."/>
            <person name="Barry K."/>
            <person name="Bills G."/>
            <person name="Bluhm B."/>
            <person name="Cannon C."/>
            <person name="Castanera R."/>
            <person name="Culley D."/>
            <person name="Daum C."/>
            <person name="Ezra D."/>
            <person name="Gonzalez J."/>
            <person name="Henrissat B."/>
            <person name="Kuo A."/>
            <person name="Liang C."/>
            <person name="Lipzen A."/>
            <person name="Lutzoni F."/>
            <person name="Magnuson J."/>
            <person name="Mondo S."/>
            <person name="Nolan M."/>
            <person name="Ohm R."/>
            <person name="Pangilinan J."/>
            <person name="Park H.-J."/>
            <person name="Ramirez L."/>
            <person name="Alfaro M."/>
            <person name="Sun H."/>
            <person name="Tritt A."/>
            <person name="Yoshinaga Y."/>
            <person name="Zwiers L.-H."/>
            <person name="Turgeon B."/>
            <person name="Goodwin S."/>
            <person name="Spatafora J."/>
            <person name="Crous P."/>
            <person name="Grigoriev I."/>
        </authorList>
    </citation>
    <scope>NUCLEOTIDE SEQUENCE</scope>
    <source>
        <strain evidence="8">ATCC 16933</strain>
    </source>
</reference>
<evidence type="ECO:0000313" key="9">
    <source>
        <dbReference type="Proteomes" id="UP000799766"/>
    </source>
</evidence>
<evidence type="ECO:0000256" key="6">
    <source>
        <dbReference type="RuleBase" id="RU361277"/>
    </source>
</evidence>
<evidence type="ECO:0000256" key="3">
    <source>
        <dbReference type="ARBA" id="ARBA00022723"/>
    </source>
</evidence>
<sequence length="359" mass="39006">MVSTMKAVRFHGQKDLRLEDIPVPTLKKGFVKVRPAWVGICGSDLHEYLGGPTLTPTTPHPITGDQVPLVFGHEFSGVIEEVGEGITKFKPGERVCVQPIIYDGTCGACKEGLINCCYSNGFIGLSGWGGGLSEHCVVPEYSLYKLPENVSLEVGALIEPLSVGWHAVNLSSFKAGDSVLVLGGGPIGLAVIQALVARGKAEKIIVSEVSSQRKAYARQFGATHIIDPLVENVRQRCQELCEGQGVHVVFDCAGVQAGLDEAVHAVRARGTIVNVAIWEKPCTINPNVLVFKERKYLGVATYMEGDFQQVLDAISEGRMSPERMITKKIRLDQVEEEGFQALIRDKENQVKVLVEVDSL</sequence>
<name>A0A6A6P9Q3_9PEZI</name>
<dbReference type="InterPro" id="IPR013154">
    <property type="entry name" value="ADH-like_N"/>
</dbReference>
<dbReference type="Gene3D" id="3.90.180.10">
    <property type="entry name" value="Medium-chain alcohol dehydrogenases, catalytic domain"/>
    <property type="match status" value="1"/>
</dbReference>